<evidence type="ECO:0000313" key="1">
    <source>
        <dbReference type="EMBL" id="KAG5610323.1"/>
    </source>
</evidence>
<gene>
    <name evidence="1" type="ORF">H5410_021604</name>
</gene>
<sequence length="76" mass="8635">MISEHCLTQIKAVNNKGKNIVEDNTLAKPFNLDHKQGIINAKSFSATYEDMDISYTFITDPISRDINALINMKRAY</sequence>
<evidence type="ECO:0000313" key="2">
    <source>
        <dbReference type="Proteomes" id="UP000824120"/>
    </source>
</evidence>
<comment type="caution">
    <text evidence="1">The sequence shown here is derived from an EMBL/GenBank/DDBJ whole genome shotgun (WGS) entry which is preliminary data.</text>
</comment>
<dbReference type="AlphaFoldDB" id="A0A9J5ZBG6"/>
<proteinExistence type="predicted"/>
<protein>
    <submittedName>
        <fullName evidence="1">Uncharacterized protein</fullName>
    </submittedName>
</protein>
<accession>A0A9J5ZBG6</accession>
<reference evidence="1 2" key="1">
    <citation type="submission" date="2020-09" db="EMBL/GenBank/DDBJ databases">
        <title>De no assembly of potato wild relative species, Solanum commersonii.</title>
        <authorList>
            <person name="Cho K."/>
        </authorList>
    </citation>
    <scope>NUCLEOTIDE SEQUENCE [LARGE SCALE GENOMIC DNA]</scope>
    <source>
        <strain evidence="1">LZ3.2</strain>
        <tissue evidence="1">Leaf</tissue>
    </source>
</reference>
<name>A0A9J5ZBG6_SOLCO</name>
<dbReference type="Proteomes" id="UP000824120">
    <property type="component" value="Chromosome 4"/>
</dbReference>
<dbReference type="EMBL" id="JACXVP010000004">
    <property type="protein sequence ID" value="KAG5610323.1"/>
    <property type="molecule type" value="Genomic_DNA"/>
</dbReference>
<organism evidence="1 2">
    <name type="scientific">Solanum commersonii</name>
    <name type="common">Commerson's wild potato</name>
    <name type="synonym">Commerson's nightshade</name>
    <dbReference type="NCBI Taxonomy" id="4109"/>
    <lineage>
        <taxon>Eukaryota</taxon>
        <taxon>Viridiplantae</taxon>
        <taxon>Streptophyta</taxon>
        <taxon>Embryophyta</taxon>
        <taxon>Tracheophyta</taxon>
        <taxon>Spermatophyta</taxon>
        <taxon>Magnoliopsida</taxon>
        <taxon>eudicotyledons</taxon>
        <taxon>Gunneridae</taxon>
        <taxon>Pentapetalae</taxon>
        <taxon>asterids</taxon>
        <taxon>lamiids</taxon>
        <taxon>Solanales</taxon>
        <taxon>Solanaceae</taxon>
        <taxon>Solanoideae</taxon>
        <taxon>Solaneae</taxon>
        <taxon>Solanum</taxon>
    </lineage>
</organism>
<keyword evidence="2" id="KW-1185">Reference proteome</keyword>